<organism evidence="2 3">
    <name type="scientific">Stephania yunnanensis</name>
    <dbReference type="NCBI Taxonomy" id="152371"/>
    <lineage>
        <taxon>Eukaryota</taxon>
        <taxon>Viridiplantae</taxon>
        <taxon>Streptophyta</taxon>
        <taxon>Embryophyta</taxon>
        <taxon>Tracheophyta</taxon>
        <taxon>Spermatophyta</taxon>
        <taxon>Magnoliopsida</taxon>
        <taxon>Ranunculales</taxon>
        <taxon>Menispermaceae</taxon>
        <taxon>Menispermoideae</taxon>
        <taxon>Cissampelideae</taxon>
        <taxon>Stephania</taxon>
    </lineage>
</organism>
<dbReference type="EMBL" id="JBBNAF010000002">
    <property type="protein sequence ID" value="KAK9163551.1"/>
    <property type="molecule type" value="Genomic_DNA"/>
</dbReference>
<evidence type="ECO:0000313" key="2">
    <source>
        <dbReference type="EMBL" id="KAK9163551.1"/>
    </source>
</evidence>
<evidence type="ECO:0000313" key="3">
    <source>
        <dbReference type="Proteomes" id="UP001420932"/>
    </source>
</evidence>
<gene>
    <name evidence="2" type="ORF">Syun_004453</name>
</gene>
<dbReference type="Proteomes" id="UP001420932">
    <property type="component" value="Unassembled WGS sequence"/>
</dbReference>
<accession>A0AAP0L377</accession>
<keyword evidence="3" id="KW-1185">Reference proteome</keyword>
<proteinExistence type="predicted"/>
<feature type="compositionally biased region" description="Low complexity" evidence="1">
    <location>
        <begin position="1"/>
        <end position="40"/>
    </location>
</feature>
<sequence length="127" mass="13241">MAVTAAAGNGVTTDRGAATGSCGGVSAAAATGSGMAATHARTTAPAIGSDRAGQRRHRSRRAEISSDCAVRQRRSTMETIGSSGAATTMAVARQRQRRRRCTTATLAQQRLQRGELRGATVRWRVVD</sequence>
<protein>
    <submittedName>
        <fullName evidence="2">Uncharacterized protein</fullName>
    </submittedName>
</protein>
<dbReference type="AlphaFoldDB" id="A0AAP0L377"/>
<comment type="caution">
    <text evidence="2">The sequence shown here is derived from an EMBL/GenBank/DDBJ whole genome shotgun (WGS) entry which is preliminary data.</text>
</comment>
<evidence type="ECO:0000256" key="1">
    <source>
        <dbReference type="SAM" id="MobiDB-lite"/>
    </source>
</evidence>
<feature type="region of interest" description="Disordered" evidence="1">
    <location>
        <begin position="1"/>
        <end position="102"/>
    </location>
</feature>
<name>A0AAP0L377_9MAGN</name>
<reference evidence="2 3" key="1">
    <citation type="submission" date="2024-01" db="EMBL/GenBank/DDBJ databases">
        <title>Genome assemblies of Stephania.</title>
        <authorList>
            <person name="Yang L."/>
        </authorList>
    </citation>
    <scope>NUCLEOTIDE SEQUENCE [LARGE SCALE GENOMIC DNA]</scope>
    <source>
        <strain evidence="2">YNDBR</strain>
        <tissue evidence="2">Leaf</tissue>
    </source>
</reference>